<dbReference type="InterPro" id="IPR050300">
    <property type="entry name" value="GDXG_lipolytic_enzyme"/>
</dbReference>
<dbReference type="KEGG" id="ebt:EBL_c28480"/>
<dbReference type="NCBIfam" id="NF007547">
    <property type="entry name" value="PRK10162.1"/>
    <property type="match status" value="1"/>
</dbReference>
<evidence type="ECO:0000259" key="4">
    <source>
        <dbReference type="Pfam" id="PF07859"/>
    </source>
</evidence>
<dbReference type="PANTHER" id="PTHR48081:SF8">
    <property type="entry name" value="ALPHA_BETA HYDROLASE FOLD-3 DOMAIN-CONTAINING PROTEIN-RELATED"/>
    <property type="match status" value="1"/>
</dbReference>
<dbReference type="PATRIC" id="fig|630626.3.peg.2765"/>
<evidence type="ECO:0000256" key="3">
    <source>
        <dbReference type="PROSITE-ProRule" id="PRU10038"/>
    </source>
</evidence>
<dbReference type="SUPFAM" id="SSF53474">
    <property type="entry name" value="alpha/beta-Hydrolases"/>
    <property type="match status" value="1"/>
</dbReference>
<dbReference type="eggNOG" id="COG0657">
    <property type="taxonomic scope" value="Bacteria"/>
</dbReference>
<evidence type="ECO:0000313" key="5">
    <source>
        <dbReference type="EMBL" id="AFJ47918.1"/>
    </source>
</evidence>
<dbReference type="InterPro" id="IPR029058">
    <property type="entry name" value="AB_hydrolase_fold"/>
</dbReference>
<evidence type="ECO:0000256" key="1">
    <source>
        <dbReference type="ARBA" id="ARBA00010515"/>
    </source>
</evidence>
<dbReference type="EMBL" id="CP001560">
    <property type="protein sequence ID" value="AFJ47918.1"/>
    <property type="molecule type" value="Genomic_DNA"/>
</dbReference>
<keyword evidence="2" id="KW-0378">Hydrolase</keyword>
<comment type="similarity">
    <text evidence="1">Belongs to the 'GDXG' lipolytic enzyme family.</text>
</comment>
<gene>
    <name evidence="5" type="primary">aes</name>
    <name evidence="5" type="ordered locus">EBL_c28480</name>
</gene>
<dbReference type="Proteomes" id="UP000001955">
    <property type="component" value="Chromosome"/>
</dbReference>
<sequence length="378" mass="42420">MVIIRRNDRAGDSNTSPGCRGMCPAFNIGYLAPGSALFVAYNGAFTRRRQPMSSARYSSERNKVPLQDKLSREMRQITEYPTPDTPAPAPDDYPAQRRNYARERQHWNQEPPAVYALRQVTVPTGYGPVNTRIYRPTGASPATLFYLHGGGFILGSLDTHDRIMRLLANYSGCDVVGIDYTLSPEARFPQAIEETIAVCRFFEENAQRYQLSMADIGFAGDSAGAMLAMASTLWLREHPLACARVRAALLWYGLFGLQDSVTRRLYGNQWDGLRAEDIAGYEQAYLRTPADRESPWYCLFNNDLTHHVPPCFLAGAEYDPLLDDSVTLHQILRAHHQPSVLSIYPGTLHGFLHYSREMQAADNALRDGARFFTQQLAG</sequence>
<dbReference type="PANTHER" id="PTHR48081">
    <property type="entry name" value="AB HYDROLASE SUPERFAMILY PROTEIN C4A8.06C"/>
    <property type="match status" value="1"/>
</dbReference>
<dbReference type="InterPro" id="IPR033140">
    <property type="entry name" value="Lipase_GDXG_put_SER_AS"/>
</dbReference>
<dbReference type="PROSITE" id="PS01173">
    <property type="entry name" value="LIPASE_GDXG_HIS"/>
    <property type="match status" value="1"/>
</dbReference>
<dbReference type="AlphaFoldDB" id="I2BBL4"/>
<keyword evidence="6" id="KW-1185">Reference proteome</keyword>
<dbReference type="InterPro" id="IPR002168">
    <property type="entry name" value="Lipase_GDXG_HIS_AS"/>
</dbReference>
<proteinExistence type="inferred from homology"/>
<dbReference type="Gene3D" id="3.40.50.1820">
    <property type="entry name" value="alpha/beta hydrolase"/>
    <property type="match status" value="1"/>
</dbReference>
<dbReference type="InterPro" id="IPR013094">
    <property type="entry name" value="AB_hydrolase_3"/>
</dbReference>
<protein>
    <submittedName>
        <fullName evidence="5">Acetyl esterase</fullName>
    </submittedName>
</protein>
<dbReference type="HOGENOM" id="CLU_012494_6_4_6"/>
<dbReference type="Pfam" id="PF07859">
    <property type="entry name" value="Abhydrolase_3"/>
    <property type="match status" value="1"/>
</dbReference>
<feature type="active site" evidence="3">
    <location>
        <position position="222"/>
    </location>
</feature>
<evidence type="ECO:0000313" key="6">
    <source>
        <dbReference type="Proteomes" id="UP000001955"/>
    </source>
</evidence>
<name>I2BBL4_SHIBC</name>
<evidence type="ECO:0000256" key="2">
    <source>
        <dbReference type="ARBA" id="ARBA00022801"/>
    </source>
</evidence>
<feature type="domain" description="Alpha/beta hydrolase fold-3" evidence="4">
    <location>
        <begin position="144"/>
        <end position="352"/>
    </location>
</feature>
<accession>I2BBL4</accession>
<dbReference type="STRING" id="630626.EBL_c28480"/>
<reference evidence="5 6" key="1">
    <citation type="journal article" date="2012" name="J. Bacteriol.">
        <title>Complete genome sequence of the B12-producing Shimwellia blattae strain DSM 4481, isolated from a cockroach.</title>
        <authorList>
            <person name="Brzuszkiewicz E."/>
            <person name="Waschkowitz T."/>
            <person name="Wiezer A."/>
            <person name="Daniel R."/>
        </authorList>
    </citation>
    <scope>NUCLEOTIDE SEQUENCE [LARGE SCALE GENOMIC DNA]</scope>
    <source>
        <strain evidence="6">ATCC 29907 / DSM 4481 / JCM 1650 / NBRC 105725 / CDC 9005-74</strain>
    </source>
</reference>
<organism evidence="5 6">
    <name type="scientific">Shimwellia blattae (strain ATCC 29907 / DSM 4481 / JCM 1650 / NBRC 105725 / CDC 9005-74)</name>
    <name type="common">Escherichia blattae</name>
    <dbReference type="NCBI Taxonomy" id="630626"/>
    <lineage>
        <taxon>Bacteria</taxon>
        <taxon>Pseudomonadati</taxon>
        <taxon>Pseudomonadota</taxon>
        <taxon>Gammaproteobacteria</taxon>
        <taxon>Enterobacterales</taxon>
        <taxon>Enterobacteriaceae</taxon>
        <taxon>Shimwellia</taxon>
    </lineage>
</organism>
<dbReference type="PROSITE" id="PS01174">
    <property type="entry name" value="LIPASE_GDXG_SER"/>
    <property type="match status" value="1"/>
</dbReference>
<dbReference type="GO" id="GO:0016787">
    <property type="term" value="F:hydrolase activity"/>
    <property type="evidence" value="ECO:0007669"/>
    <property type="project" value="UniProtKB-KW"/>
</dbReference>